<organism evidence="1 2">
    <name type="scientific">Thermothielavioides terrestris (strain ATCC 38088 / NRRL 8126)</name>
    <name type="common">Thielavia terrestris</name>
    <dbReference type="NCBI Taxonomy" id="578455"/>
    <lineage>
        <taxon>Eukaryota</taxon>
        <taxon>Fungi</taxon>
        <taxon>Dikarya</taxon>
        <taxon>Ascomycota</taxon>
        <taxon>Pezizomycotina</taxon>
        <taxon>Sordariomycetes</taxon>
        <taxon>Sordariomycetidae</taxon>
        <taxon>Sordariales</taxon>
        <taxon>Chaetomiaceae</taxon>
        <taxon>Thermothielavioides</taxon>
        <taxon>Thermothielavioides terrestris</taxon>
    </lineage>
</organism>
<dbReference type="KEGG" id="ttt:THITE_2059071"/>
<dbReference type="EMBL" id="CP003014">
    <property type="protein sequence ID" value="AEO71017.1"/>
    <property type="molecule type" value="Genomic_DNA"/>
</dbReference>
<dbReference type="RefSeq" id="XP_003657353.1">
    <property type="nucleotide sequence ID" value="XM_003657305.1"/>
</dbReference>
<protein>
    <submittedName>
        <fullName evidence="1">Uncharacterized protein</fullName>
    </submittedName>
</protein>
<dbReference type="AlphaFoldDB" id="G2RGD2"/>
<dbReference type="Proteomes" id="UP000008181">
    <property type="component" value="Chromosome 6"/>
</dbReference>
<keyword evidence="2" id="KW-1185">Reference proteome</keyword>
<dbReference type="GeneID" id="11521759"/>
<evidence type="ECO:0000313" key="1">
    <source>
        <dbReference type="EMBL" id="AEO71017.1"/>
    </source>
</evidence>
<dbReference type="HOGENOM" id="CLU_2391959_0_0_1"/>
<gene>
    <name evidence="1" type="ORF">THITE_2059071</name>
</gene>
<sequence>YNFNNMLIVTIGRSLNKLVYSFKLYSILDILHCEKGTITFAKAISAIVKIYYNDKYIPTKFKVGDTVGLFKIVYKIDRNVYKLDFLASWKVYPIVSVS</sequence>
<name>G2RGD2_THETT</name>
<proteinExistence type="predicted"/>
<evidence type="ECO:0000313" key="2">
    <source>
        <dbReference type="Proteomes" id="UP000008181"/>
    </source>
</evidence>
<reference evidence="1 2" key="1">
    <citation type="journal article" date="2011" name="Nat. Biotechnol.">
        <title>Comparative genomic analysis of the thermophilic biomass-degrading fungi Myceliophthora thermophila and Thielavia terrestris.</title>
        <authorList>
            <person name="Berka R.M."/>
            <person name="Grigoriev I.V."/>
            <person name="Otillar R."/>
            <person name="Salamov A."/>
            <person name="Grimwood J."/>
            <person name="Reid I."/>
            <person name="Ishmael N."/>
            <person name="John T."/>
            <person name="Darmond C."/>
            <person name="Moisan M.-C."/>
            <person name="Henrissat B."/>
            <person name="Coutinho P.M."/>
            <person name="Lombard V."/>
            <person name="Natvig D.O."/>
            <person name="Lindquist E."/>
            <person name="Schmutz J."/>
            <person name="Lucas S."/>
            <person name="Harris P."/>
            <person name="Powlowski J."/>
            <person name="Bellemare A."/>
            <person name="Taylor D."/>
            <person name="Butler G."/>
            <person name="de Vries R.P."/>
            <person name="Allijn I.E."/>
            <person name="van den Brink J."/>
            <person name="Ushinsky S."/>
            <person name="Storms R."/>
            <person name="Powell A.J."/>
            <person name="Paulsen I.T."/>
            <person name="Elbourne L.D.H."/>
            <person name="Baker S.E."/>
            <person name="Magnuson J."/>
            <person name="LaBoissiere S."/>
            <person name="Clutterbuck A.J."/>
            <person name="Martinez D."/>
            <person name="Wogulis M."/>
            <person name="de Leon A.L."/>
            <person name="Rey M.W."/>
            <person name="Tsang A."/>
        </authorList>
    </citation>
    <scope>NUCLEOTIDE SEQUENCE [LARGE SCALE GENOMIC DNA]</scope>
    <source>
        <strain evidence="2">ATCC 38088 / NRRL 8126</strain>
    </source>
</reference>
<feature type="non-terminal residue" evidence="1">
    <location>
        <position position="1"/>
    </location>
</feature>
<accession>G2RGD2</accession>